<dbReference type="AlphaFoldDB" id="A0AAD4ITE3"/>
<accession>A0AAD4ITE3</accession>
<keyword evidence="3" id="KW-1185">Reference proteome</keyword>
<evidence type="ECO:0000313" key="3">
    <source>
        <dbReference type="Proteomes" id="UP001190926"/>
    </source>
</evidence>
<name>A0AAD4ITE3_PERFH</name>
<sequence>MKTTRKVCLSTLVAGLLCFQIFSTFAIRIEKLNDEDIAMQKYSQEVGDDRVVDSNEELDMDRIMDYPPTGPNPRHDPPPPRLTT</sequence>
<organism evidence="2 3">
    <name type="scientific">Perilla frutescens var. hirtella</name>
    <name type="common">Perilla citriodora</name>
    <name type="synonym">Perilla setoyensis</name>
    <dbReference type="NCBI Taxonomy" id="608512"/>
    <lineage>
        <taxon>Eukaryota</taxon>
        <taxon>Viridiplantae</taxon>
        <taxon>Streptophyta</taxon>
        <taxon>Embryophyta</taxon>
        <taxon>Tracheophyta</taxon>
        <taxon>Spermatophyta</taxon>
        <taxon>Magnoliopsida</taxon>
        <taxon>eudicotyledons</taxon>
        <taxon>Gunneridae</taxon>
        <taxon>Pentapetalae</taxon>
        <taxon>asterids</taxon>
        <taxon>lamiids</taxon>
        <taxon>Lamiales</taxon>
        <taxon>Lamiaceae</taxon>
        <taxon>Nepetoideae</taxon>
        <taxon>Elsholtzieae</taxon>
        <taxon>Perilla</taxon>
    </lineage>
</organism>
<reference evidence="2 3" key="1">
    <citation type="journal article" date="2021" name="Nat. Commun.">
        <title>Incipient diploidization of the medicinal plant Perilla within 10,000 years.</title>
        <authorList>
            <person name="Zhang Y."/>
            <person name="Shen Q."/>
            <person name="Leng L."/>
            <person name="Zhang D."/>
            <person name="Chen S."/>
            <person name="Shi Y."/>
            <person name="Ning Z."/>
            <person name="Chen S."/>
        </authorList>
    </citation>
    <scope>NUCLEOTIDE SEQUENCE [LARGE SCALE GENOMIC DNA]</scope>
    <source>
        <strain evidence="3">cv. PC099</strain>
    </source>
</reference>
<evidence type="ECO:0000313" key="2">
    <source>
        <dbReference type="EMBL" id="KAH6820833.1"/>
    </source>
</evidence>
<protein>
    <submittedName>
        <fullName evidence="2">Uncharacterized protein</fullName>
    </submittedName>
</protein>
<feature type="region of interest" description="Disordered" evidence="1">
    <location>
        <begin position="48"/>
        <end position="84"/>
    </location>
</feature>
<comment type="caution">
    <text evidence="2">The sequence shown here is derived from an EMBL/GenBank/DDBJ whole genome shotgun (WGS) entry which is preliminary data.</text>
</comment>
<evidence type="ECO:0000256" key="1">
    <source>
        <dbReference type="SAM" id="MobiDB-lite"/>
    </source>
</evidence>
<dbReference type="EMBL" id="SDAM02003101">
    <property type="protein sequence ID" value="KAH6820833.1"/>
    <property type="molecule type" value="Genomic_DNA"/>
</dbReference>
<proteinExistence type="predicted"/>
<gene>
    <name evidence="2" type="ORF">C2S53_003278</name>
</gene>
<dbReference type="Proteomes" id="UP001190926">
    <property type="component" value="Unassembled WGS sequence"/>
</dbReference>